<dbReference type="AlphaFoldDB" id="A0A6V8MTR2"/>
<dbReference type="EMBL" id="BLXY01000002">
    <property type="protein sequence ID" value="GFO63432.1"/>
    <property type="molecule type" value="Genomic_DNA"/>
</dbReference>
<organism evidence="2 4">
    <name type="scientific">Geomonas paludis</name>
    <dbReference type="NCBI Taxonomy" id="2740185"/>
    <lineage>
        <taxon>Bacteria</taxon>
        <taxon>Pseudomonadati</taxon>
        <taxon>Thermodesulfobacteriota</taxon>
        <taxon>Desulfuromonadia</taxon>
        <taxon>Geobacterales</taxon>
        <taxon>Geobacteraceae</taxon>
        <taxon>Geomonas</taxon>
    </lineage>
</organism>
<evidence type="ECO:0000313" key="4">
    <source>
        <dbReference type="Proteomes" id="UP000568888"/>
    </source>
</evidence>
<accession>A0A6V8MTR2</accession>
<evidence type="ECO:0000313" key="5">
    <source>
        <dbReference type="Proteomes" id="UP000831485"/>
    </source>
</evidence>
<dbReference type="Proteomes" id="UP000831485">
    <property type="component" value="Chromosome"/>
</dbReference>
<name>A0A6V8MTR2_9BACT</name>
<evidence type="ECO:0000313" key="2">
    <source>
        <dbReference type="EMBL" id="GFO63432.1"/>
    </source>
</evidence>
<dbReference type="EMBL" id="CP096574">
    <property type="protein sequence ID" value="UPU38040.1"/>
    <property type="molecule type" value="Genomic_DNA"/>
</dbReference>
<reference evidence="4" key="1">
    <citation type="submission" date="2020-06" db="EMBL/GenBank/DDBJ databases">
        <title>Draft genomic sequecing of Geomonas sp. Red736.</title>
        <authorList>
            <person name="Itoh H."/>
            <person name="Xu Z.X."/>
            <person name="Ushijima N."/>
            <person name="Masuda Y."/>
            <person name="Shiratori Y."/>
            <person name="Senoo K."/>
        </authorList>
    </citation>
    <scope>NUCLEOTIDE SEQUENCE [LARGE SCALE GENOMIC DNA]</scope>
    <source>
        <strain evidence="4">Red736</strain>
    </source>
</reference>
<evidence type="ECO:0000256" key="1">
    <source>
        <dbReference type="SAM" id="Phobius"/>
    </source>
</evidence>
<dbReference type="RefSeq" id="WP_183346296.1">
    <property type="nucleotide sequence ID" value="NZ_BLXY01000002.1"/>
</dbReference>
<keyword evidence="5" id="KW-1185">Reference proteome</keyword>
<reference evidence="2" key="2">
    <citation type="journal article" date="2021" name="Int. J. Syst. Evol. Microbiol.">
        <title>Geomonas silvestris sp. nov., Geomonas paludis sp. nov. and Geomonas limicola sp. nov., isolated from terrestrial environments, and emended description of the genus Geomonas.</title>
        <authorList>
            <person name="Itoh H."/>
            <person name="Xu Z."/>
            <person name="Masuda Y."/>
            <person name="Ushijima N."/>
            <person name="Hayakawa C."/>
            <person name="Shiratori Y."/>
            <person name="Senoo K."/>
        </authorList>
    </citation>
    <scope>NUCLEOTIDE SEQUENCE</scope>
    <source>
        <strain evidence="2">Red736</strain>
    </source>
</reference>
<dbReference type="Proteomes" id="UP000568888">
    <property type="component" value="Unassembled WGS sequence"/>
</dbReference>
<keyword evidence="1" id="KW-0472">Membrane</keyword>
<keyword evidence="1" id="KW-1133">Transmembrane helix</keyword>
<feature type="transmembrane region" description="Helical" evidence="1">
    <location>
        <begin position="12"/>
        <end position="34"/>
    </location>
</feature>
<gene>
    <name evidence="2" type="ORF">GMPD_13510</name>
    <name evidence="3" type="ORF">M1B72_10130</name>
</gene>
<protein>
    <submittedName>
        <fullName evidence="2">Uncharacterized protein</fullName>
    </submittedName>
</protein>
<keyword evidence="1" id="KW-0812">Transmembrane</keyword>
<proteinExistence type="predicted"/>
<reference evidence="3" key="3">
    <citation type="submission" date="2022-04" db="EMBL/GenBank/DDBJ databases">
        <authorList>
            <person name="Liu G."/>
        </authorList>
    </citation>
    <scope>NUCLEOTIDE SEQUENCE</scope>
    <source>
        <strain evidence="3">RG22</strain>
    </source>
</reference>
<sequence length="74" mass="7789">MAKTKGMAGAVFALSTFIIGGILTFTGLGLIAFMKNQDLLGWGEGRSIGILFVCVGLLASIMGVLVMRVINNRL</sequence>
<feature type="transmembrane region" description="Helical" evidence="1">
    <location>
        <begin position="46"/>
        <end position="70"/>
    </location>
</feature>
<evidence type="ECO:0000313" key="3">
    <source>
        <dbReference type="EMBL" id="UPU38040.1"/>
    </source>
</evidence>